<gene>
    <name evidence="2" type="ORF">FRX31_013237</name>
</gene>
<proteinExistence type="predicted"/>
<dbReference type="EMBL" id="JABWDY010015013">
    <property type="protein sequence ID" value="KAF5197175.1"/>
    <property type="molecule type" value="Genomic_DNA"/>
</dbReference>
<reference evidence="2 3" key="1">
    <citation type="submission" date="2020-06" db="EMBL/GenBank/DDBJ databases">
        <title>Transcriptomic and genomic resources for Thalictrum thalictroides and T. hernandezii: Facilitating candidate gene discovery in an emerging model plant lineage.</title>
        <authorList>
            <person name="Arias T."/>
            <person name="Riano-Pachon D.M."/>
            <person name="Di Stilio V.S."/>
        </authorList>
    </citation>
    <scope>NUCLEOTIDE SEQUENCE [LARGE SCALE GENOMIC DNA]</scope>
    <source>
        <strain evidence="3">cv. WT478/WT964</strain>
        <tissue evidence="2">Leaves</tissue>
    </source>
</reference>
<accession>A0A7J6WL57</accession>
<evidence type="ECO:0000313" key="3">
    <source>
        <dbReference type="Proteomes" id="UP000554482"/>
    </source>
</evidence>
<evidence type="ECO:0000256" key="1">
    <source>
        <dbReference type="SAM" id="MobiDB-lite"/>
    </source>
</evidence>
<dbReference type="OrthoDB" id="1750606at2759"/>
<keyword evidence="3" id="KW-1185">Reference proteome</keyword>
<dbReference type="AlphaFoldDB" id="A0A7J6WL57"/>
<dbReference type="Proteomes" id="UP000554482">
    <property type="component" value="Unassembled WGS sequence"/>
</dbReference>
<protein>
    <submittedName>
        <fullName evidence="2">Uncharacterized protein</fullName>
    </submittedName>
</protein>
<sequence>MNFGGRAIQTTNFVPGVVTSVQNAEDGLFVAKTYATVAKPRYGRNIDVANLPSPGRKGDFPTVSLLDDEVDKGLNFCRPIHVDETTAKREMGYYASVFVDINMSQKIPYKIWVESKKHEEKMEEKEQETDQATTSGKNHENDVSVGQQNDPLVQTGGYKSDVQSKGVPETNVIEIADSMELAVVLPFTRG</sequence>
<comment type="caution">
    <text evidence="2">The sequence shown here is derived from an EMBL/GenBank/DDBJ whole genome shotgun (WGS) entry which is preliminary data.</text>
</comment>
<organism evidence="2 3">
    <name type="scientific">Thalictrum thalictroides</name>
    <name type="common">Rue-anemone</name>
    <name type="synonym">Anemone thalictroides</name>
    <dbReference type="NCBI Taxonomy" id="46969"/>
    <lineage>
        <taxon>Eukaryota</taxon>
        <taxon>Viridiplantae</taxon>
        <taxon>Streptophyta</taxon>
        <taxon>Embryophyta</taxon>
        <taxon>Tracheophyta</taxon>
        <taxon>Spermatophyta</taxon>
        <taxon>Magnoliopsida</taxon>
        <taxon>Ranunculales</taxon>
        <taxon>Ranunculaceae</taxon>
        <taxon>Thalictroideae</taxon>
        <taxon>Thalictrum</taxon>
    </lineage>
</organism>
<evidence type="ECO:0000313" key="2">
    <source>
        <dbReference type="EMBL" id="KAF5197175.1"/>
    </source>
</evidence>
<name>A0A7J6WL57_THATH</name>
<feature type="region of interest" description="Disordered" evidence="1">
    <location>
        <begin position="120"/>
        <end position="166"/>
    </location>
</feature>